<evidence type="ECO:0000256" key="4">
    <source>
        <dbReference type="ARBA" id="ARBA00022679"/>
    </source>
</evidence>
<keyword evidence="3" id="KW-0489">Methyltransferase</keyword>
<evidence type="ECO:0000313" key="8">
    <source>
        <dbReference type="EMBL" id="MBR7838030.1"/>
    </source>
</evidence>
<dbReference type="Pfam" id="PF00590">
    <property type="entry name" value="TP_methylase"/>
    <property type="match status" value="1"/>
</dbReference>
<dbReference type="InterPro" id="IPR029063">
    <property type="entry name" value="SAM-dependent_MTases_sf"/>
</dbReference>
<dbReference type="Gene3D" id="3.40.1010.10">
    <property type="entry name" value="Cobalt-precorrin-4 Transmethylase, Domain 1"/>
    <property type="match status" value="1"/>
</dbReference>
<name>A0A941EUP7_9ACTN</name>
<sequence length="465" mass="47670">MGTHQNGPSGASPSGAAKPRVTVTVIGFDGSPPGPAARRALEQATLVVGNIRHLDALPVPESARRIYMGGLGPALTRLALHDGSAVVVASGDPGYFGVVRALREQGLRVRTVPAVSSIATAFGRIGLAWEDALVVAVDPPADGTDGTSREPSKVRTGGRAAKDGGFTAGHGASLRAAANLCRAYPKVAVLTGEGAGPRELAAELLGPDKSGPARTLVVAQRLGEPEESVEWLSLDEAAERHIWGDPCVVLCLDEAQVLAPGAAGGLPVPLAGWSGPGGGWAAPDNAFVYRSGRVLAAEARALVLARLAPRPGTLVWDVGAGSGSVGIECARLGAAVVAVERDPDSCERIDLNATMHQVRLRVVRGQAPEALLDLPQPDAVFLGGGGADVVRAAVGRDPRIVVAAMTAIDRVAEIKGALRGEGGSGGSRRRVDGALIQSSRLVSLPGDAHRFAAQDPVFVLWSERS</sequence>
<evidence type="ECO:0000256" key="5">
    <source>
        <dbReference type="ARBA" id="ARBA00022691"/>
    </source>
</evidence>
<dbReference type="Proteomes" id="UP000675781">
    <property type="component" value="Unassembled WGS sequence"/>
</dbReference>
<dbReference type="InterPro" id="IPR012818">
    <property type="entry name" value="CbiE"/>
</dbReference>
<dbReference type="Gene3D" id="3.40.50.150">
    <property type="entry name" value="Vaccinia Virus protein VP39"/>
    <property type="match status" value="1"/>
</dbReference>
<comment type="caution">
    <text evidence="8">The sequence shown here is derived from an EMBL/GenBank/DDBJ whole genome shotgun (WGS) entry which is preliminary data.</text>
</comment>
<dbReference type="InterPro" id="IPR014777">
    <property type="entry name" value="4pyrrole_Mease_sub1"/>
</dbReference>
<dbReference type="CDD" id="cd11644">
    <property type="entry name" value="Precorrin-6Y-MT"/>
    <property type="match status" value="1"/>
</dbReference>
<dbReference type="GO" id="GO:0009236">
    <property type="term" value="P:cobalamin biosynthetic process"/>
    <property type="evidence" value="ECO:0007669"/>
    <property type="project" value="UniProtKB-KW"/>
</dbReference>
<dbReference type="RefSeq" id="WP_212532492.1">
    <property type="nucleotide sequence ID" value="NZ_JAGSOG010000251.1"/>
</dbReference>
<dbReference type="InterPro" id="IPR050714">
    <property type="entry name" value="Cobalamin_biosynth_MTase"/>
</dbReference>
<evidence type="ECO:0000256" key="2">
    <source>
        <dbReference type="ARBA" id="ARBA00022573"/>
    </source>
</evidence>
<dbReference type="EMBL" id="JAGSOG010000251">
    <property type="protein sequence ID" value="MBR7838030.1"/>
    <property type="molecule type" value="Genomic_DNA"/>
</dbReference>
<dbReference type="InterPro" id="IPR035996">
    <property type="entry name" value="4pyrrol_Methylase_sf"/>
</dbReference>
<dbReference type="SUPFAM" id="SSF53790">
    <property type="entry name" value="Tetrapyrrole methylase"/>
    <property type="match status" value="1"/>
</dbReference>
<dbReference type="SUPFAM" id="SSF53335">
    <property type="entry name" value="S-adenosyl-L-methionine-dependent methyltransferases"/>
    <property type="match status" value="1"/>
</dbReference>
<dbReference type="InterPro" id="IPR000878">
    <property type="entry name" value="4pyrrol_Mease"/>
</dbReference>
<evidence type="ECO:0000259" key="7">
    <source>
        <dbReference type="Pfam" id="PF00590"/>
    </source>
</evidence>
<dbReference type="GO" id="GO:0008276">
    <property type="term" value="F:protein methyltransferase activity"/>
    <property type="evidence" value="ECO:0007669"/>
    <property type="project" value="InterPro"/>
</dbReference>
<comment type="pathway">
    <text evidence="1">Cofactor biosynthesis; adenosylcobalamin biosynthesis.</text>
</comment>
<proteinExistence type="predicted"/>
<keyword evidence="2" id="KW-0169">Cobalamin biosynthesis</keyword>
<organism evidence="8 9">
    <name type="scientific">Actinospica durhamensis</name>
    <dbReference type="NCBI Taxonomy" id="1508375"/>
    <lineage>
        <taxon>Bacteria</taxon>
        <taxon>Bacillati</taxon>
        <taxon>Actinomycetota</taxon>
        <taxon>Actinomycetes</taxon>
        <taxon>Catenulisporales</taxon>
        <taxon>Actinospicaceae</taxon>
        <taxon>Actinospica</taxon>
    </lineage>
</organism>
<dbReference type="PANTHER" id="PTHR43182">
    <property type="entry name" value="COBALT-PRECORRIN-6B C(15)-METHYLTRANSFERASE (DECARBOXYLATING)"/>
    <property type="match status" value="1"/>
</dbReference>
<evidence type="ECO:0000313" key="9">
    <source>
        <dbReference type="Proteomes" id="UP000675781"/>
    </source>
</evidence>
<evidence type="ECO:0000256" key="6">
    <source>
        <dbReference type="SAM" id="MobiDB-lite"/>
    </source>
</evidence>
<dbReference type="NCBIfam" id="TIGR02467">
    <property type="entry name" value="CbiE"/>
    <property type="match status" value="1"/>
</dbReference>
<feature type="domain" description="Tetrapyrrole methylase" evidence="7">
    <location>
        <begin position="36"/>
        <end position="162"/>
    </location>
</feature>
<dbReference type="GO" id="GO:0032259">
    <property type="term" value="P:methylation"/>
    <property type="evidence" value="ECO:0007669"/>
    <property type="project" value="UniProtKB-KW"/>
</dbReference>
<evidence type="ECO:0000256" key="3">
    <source>
        <dbReference type="ARBA" id="ARBA00022603"/>
    </source>
</evidence>
<dbReference type="AlphaFoldDB" id="A0A941EUP7"/>
<feature type="region of interest" description="Disordered" evidence="6">
    <location>
        <begin position="139"/>
        <end position="162"/>
    </location>
</feature>
<evidence type="ECO:0000256" key="1">
    <source>
        <dbReference type="ARBA" id="ARBA00004953"/>
    </source>
</evidence>
<keyword evidence="4" id="KW-0808">Transferase</keyword>
<reference evidence="8" key="1">
    <citation type="submission" date="2021-04" db="EMBL/GenBank/DDBJ databases">
        <title>Genome based classification of Actinospica acidithermotolerans sp. nov., an actinobacterium isolated from an Indonesian hot spring.</title>
        <authorList>
            <person name="Kusuma A.B."/>
            <person name="Putra K.E."/>
            <person name="Nafisah S."/>
            <person name="Loh J."/>
            <person name="Nouioui I."/>
            <person name="Goodfellow M."/>
        </authorList>
    </citation>
    <scope>NUCLEOTIDE SEQUENCE</scope>
    <source>
        <strain evidence="8">CSCA 57</strain>
    </source>
</reference>
<keyword evidence="5" id="KW-0949">S-adenosyl-L-methionine</keyword>
<keyword evidence="9" id="KW-1185">Reference proteome</keyword>
<dbReference type="PANTHER" id="PTHR43182:SF1">
    <property type="entry name" value="COBALT-PRECORRIN-7 C(5)-METHYLTRANSFERASE"/>
    <property type="match status" value="1"/>
</dbReference>
<accession>A0A941EUP7</accession>
<protein>
    <submittedName>
        <fullName evidence="8">Precorrin-6y C5,15-methyltransferase (Decarboxylating) subunit CbiE</fullName>
    </submittedName>
</protein>
<gene>
    <name evidence="8" type="primary">cbiE</name>
    <name evidence="8" type="ORF">KDL01_32455</name>
</gene>